<organism evidence="2 3">
    <name type="scientific">Marixanthomonas spongiae</name>
    <dbReference type="NCBI Taxonomy" id="2174845"/>
    <lineage>
        <taxon>Bacteria</taxon>
        <taxon>Pseudomonadati</taxon>
        <taxon>Bacteroidota</taxon>
        <taxon>Flavobacteriia</taxon>
        <taxon>Flavobacteriales</taxon>
        <taxon>Flavobacteriaceae</taxon>
        <taxon>Marixanthomonas</taxon>
    </lineage>
</organism>
<feature type="domain" description="VOC" evidence="1">
    <location>
        <begin position="5"/>
        <end position="123"/>
    </location>
</feature>
<dbReference type="PANTHER" id="PTHR33993:SF2">
    <property type="entry name" value="VOC DOMAIN-CONTAINING PROTEIN"/>
    <property type="match status" value="1"/>
</dbReference>
<dbReference type="CDD" id="cd07247">
    <property type="entry name" value="SgaA_N_like"/>
    <property type="match status" value="1"/>
</dbReference>
<evidence type="ECO:0000313" key="2">
    <source>
        <dbReference type="EMBL" id="PVW14745.1"/>
    </source>
</evidence>
<proteinExistence type="predicted"/>
<evidence type="ECO:0000259" key="1">
    <source>
        <dbReference type="PROSITE" id="PS51819"/>
    </source>
</evidence>
<dbReference type="OrthoDB" id="9804235at2"/>
<accession>A0A2U0I0W3</accession>
<dbReference type="Pfam" id="PF00903">
    <property type="entry name" value="Glyoxalase"/>
    <property type="match status" value="1"/>
</dbReference>
<dbReference type="SUPFAM" id="SSF54593">
    <property type="entry name" value="Glyoxalase/Bleomycin resistance protein/Dihydroxybiphenyl dioxygenase"/>
    <property type="match status" value="1"/>
</dbReference>
<protein>
    <submittedName>
        <fullName evidence="2">Glyoxalase</fullName>
    </submittedName>
</protein>
<dbReference type="InterPro" id="IPR029068">
    <property type="entry name" value="Glyas_Bleomycin-R_OHBP_Dase"/>
</dbReference>
<name>A0A2U0I0W3_9FLAO</name>
<dbReference type="InterPro" id="IPR052164">
    <property type="entry name" value="Anthracycline_SecMetBiosynth"/>
</dbReference>
<dbReference type="PROSITE" id="PS51819">
    <property type="entry name" value="VOC"/>
    <property type="match status" value="1"/>
</dbReference>
<evidence type="ECO:0000313" key="3">
    <source>
        <dbReference type="Proteomes" id="UP000245962"/>
    </source>
</evidence>
<keyword evidence="3" id="KW-1185">Reference proteome</keyword>
<dbReference type="PANTHER" id="PTHR33993">
    <property type="entry name" value="GLYOXALASE-RELATED"/>
    <property type="match status" value="1"/>
</dbReference>
<dbReference type="InterPro" id="IPR004360">
    <property type="entry name" value="Glyas_Fos-R_dOase_dom"/>
</dbReference>
<dbReference type="AlphaFoldDB" id="A0A2U0I0W3"/>
<sequence length="124" mass="13917">MNHNPFAWIEIPVSNMERAIQFYEKVFDTTIKPVDFGGLKMGWFPFAEGAPGATGTLIQQESYIPSEEGPLVYFYSEDVKNELNRVEGAGGKIYQEKTEISPEHGFIGVFIDSEGNRVALHSQK</sequence>
<reference evidence="2 3" key="1">
    <citation type="submission" date="2018-04" db="EMBL/GenBank/DDBJ databases">
        <title>Marixanthomonas spongiae HN-E44 sp. nov., isolated from a marine sponge.</title>
        <authorList>
            <person name="Luo L."/>
            <person name="Zhuang L."/>
        </authorList>
    </citation>
    <scope>NUCLEOTIDE SEQUENCE [LARGE SCALE GENOMIC DNA]</scope>
    <source>
        <strain evidence="2 3">HN-E44</strain>
    </source>
</reference>
<comment type="caution">
    <text evidence="2">The sequence shown here is derived from an EMBL/GenBank/DDBJ whole genome shotgun (WGS) entry which is preliminary data.</text>
</comment>
<dbReference type="Proteomes" id="UP000245962">
    <property type="component" value="Unassembled WGS sequence"/>
</dbReference>
<dbReference type="Gene3D" id="3.10.180.10">
    <property type="entry name" value="2,3-Dihydroxybiphenyl 1,2-Dioxygenase, domain 1"/>
    <property type="match status" value="1"/>
</dbReference>
<dbReference type="EMBL" id="QEHR01000005">
    <property type="protein sequence ID" value="PVW14745.1"/>
    <property type="molecule type" value="Genomic_DNA"/>
</dbReference>
<gene>
    <name evidence="2" type="ORF">DDV96_09525</name>
</gene>
<dbReference type="RefSeq" id="WP_116694521.1">
    <property type="nucleotide sequence ID" value="NZ_QEHR01000005.1"/>
</dbReference>
<dbReference type="InterPro" id="IPR037523">
    <property type="entry name" value="VOC_core"/>
</dbReference>